<evidence type="ECO:0000256" key="8">
    <source>
        <dbReference type="ARBA" id="ARBA00040390"/>
    </source>
</evidence>
<dbReference type="Gene3D" id="1.10.443.10">
    <property type="entry name" value="Intergrase catalytic core"/>
    <property type="match status" value="1"/>
</dbReference>
<evidence type="ECO:0000256" key="5">
    <source>
        <dbReference type="ARBA" id="ARBA00022917"/>
    </source>
</evidence>
<evidence type="ECO:0000256" key="2">
    <source>
        <dbReference type="ARBA" id="ARBA00022540"/>
    </source>
</evidence>
<evidence type="ECO:0000256" key="7">
    <source>
        <dbReference type="ARBA" id="ARBA00038394"/>
    </source>
</evidence>
<dbReference type="Pfam" id="PF24805">
    <property type="entry name" value="EIF3I"/>
    <property type="match status" value="1"/>
</dbReference>
<dbReference type="InterPro" id="IPR027525">
    <property type="entry name" value="eIF3i"/>
</dbReference>
<feature type="repeat" description="WD" evidence="9">
    <location>
        <begin position="48"/>
        <end position="89"/>
    </location>
</feature>
<proteinExistence type="inferred from homology"/>
<evidence type="ECO:0000313" key="12">
    <source>
        <dbReference type="Proteomes" id="UP001186944"/>
    </source>
</evidence>
<dbReference type="Proteomes" id="UP001186944">
    <property type="component" value="Unassembled WGS sequence"/>
</dbReference>
<evidence type="ECO:0000256" key="6">
    <source>
        <dbReference type="ARBA" id="ARBA00023172"/>
    </source>
</evidence>
<dbReference type="InterPro" id="IPR015943">
    <property type="entry name" value="WD40/YVTN_repeat-like_dom_sf"/>
</dbReference>
<dbReference type="GO" id="GO:0003677">
    <property type="term" value="F:DNA binding"/>
    <property type="evidence" value="ECO:0007669"/>
    <property type="project" value="InterPro"/>
</dbReference>
<dbReference type="PROSITE" id="PS51898">
    <property type="entry name" value="TYR_RECOMBINASE"/>
    <property type="match status" value="1"/>
</dbReference>
<comment type="caution">
    <text evidence="11">The sequence shown here is derived from an EMBL/GenBank/DDBJ whole genome shotgun (WGS) entry which is preliminary data.</text>
</comment>
<dbReference type="GO" id="GO:0002183">
    <property type="term" value="P:cytoplasmic translational initiation"/>
    <property type="evidence" value="ECO:0007669"/>
    <property type="project" value="TreeGrafter"/>
</dbReference>
<dbReference type="GO" id="GO:0003743">
    <property type="term" value="F:translation initiation factor activity"/>
    <property type="evidence" value="ECO:0007669"/>
    <property type="project" value="UniProtKB-KW"/>
</dbReference>
<evidence type="ECO:0000256" key="4">
    <source>
        <dbReference type="ARBA" id="ARBA00022737"/>
    </source>
</evidence>
<evidence type="ECO:0000259" key="10">
    <source>
        <dbReference type="PROSITE" id="PS51898"/>
    </source>
</evidence>
<organism evidence="11 12">
    <name type="scientific">Pinctada imbricata</name>
    <name type="common">Atlantic pearl-oyster</name>
    <name type="synonym">Pinctada martensii</name>
    <dbReference type="NCBI Taxonomy" id="66713"/>
    <lineage>
        <taxon>Eukaryota</taxon>
        <taxon>Metazoa</taxon>
        <taxon>Spiralia</taxon>
        <taxon>Lophotrochozoa</taxon>
        <taxon>Mollusca</taxon>
        <taxon>Bivalvia</taxon>
        <taxon>Autobranchia</taxon>
        <taxon>Pteriomorphia</taxon>
        <taxon>Pterioida</taxon>
        <taxon>Pterioidea</taxon>
        <taxon>Pteriidae</taxon>
        <taxon>Pinctada</taxon>
    </lineage>
</organism>
<dbReference type="PROSITE" id="PS50294">
    <property type="entry name" value="WD_REPEATS_REGION"/>
    <property type="match status" value="2"/>
</dbReference>
<dbReference type="EMBL" id="VSWD01000010">
    <property type="protein sequence ID" value="KAK3091755.1"/>
    <property type="molecule type" value="Genomic_DNA"/>
</dbReference>
<dbReference type="InterPro" id="IPR011010">
    <property type="entry name" value="DNA_brk_join_enz"/>
</dbReference>
<dbReference type="PROSITE" id="PS50082">
    <property type="entry name" value="WD_REPEATS_2"/>
    <property type="match status" value="2"/>
</dbReference>
<evidence type="ECO:0000256" key="1">
    <source>
        <dbReference type="ARBA" id="ARBA00022490"/>
    </source>
</evidence>
<feature type="non-terminal residue" evidence="11">
    <location>
        <position position="1"/>
    </location>
</feature>
<dbReference type="InterPro" id="IPR002104">
    <property type="entry name" value="Integrase_catalytic"/>
</dbReference>
<accession>A0AA88Y127</accession>
<keyword evidence="2" id="KW-0396">Initiation factor</keyword>
<dbReference type="InterPro" id="IPR036322">
    <property type="entry name" value="WD40_repeat_dom_sf"/>
</dbReference>
<feature type="domain" description="Tyr recombinase" evidence="10">
    <location>
        <begin position="180"/>
        <end position="403"/>
    </location>
</feature>
<sequence>QKPILLHGHERSITQIKYNREGDLIFSCAKDSQPNVWYSLNGERLGSFKGHNGAVWNIDVNWDTTKVLTGSADNSCRVWDCETGKQLTLLETATAVRTCGFSFSGRYLMYTTDKTMGRPCEVHIFDVNNLRSGEPEIVIPISSSKITAAVWGPYEEYIIAGHENGEIAHYDVKGIYNVSPTVKTLLPNWDLPPVLWSLCDSPFEPLGSCDLKYLTWKTVFLVAMATASRVSEIHALSIDSQHMRFEKNGIRLLPNLNFLAKTQRLGKPWDPLFVPEFNTYATEARDQLLCPCRALRMYVKRTKTLRNRETALFVTYKQNYHQRASKDSISRWIVSLIRYCVETKGINLTSVRAHDTRRLSTSWALFNGASTEEIVKAAHWANESTFTSFYMRDVPSQEARFARLSILGTLKANQHKKKD</sequence>
<dbReference type="InterPro" id="IPR001680">
    <property type="entry name" value="WD40_rpt"/>
</dbReference>
<dbReference type="AlphaFoldDB" id="A0AA88Y127"/>
<dbReference type="Gene3D" id="2.130.10.10">
    <property type="entry name" value="YVTN repeat-like/Quinoprotein amine dehydrogenase"/>
    <property type="match status" value="1"/>
</dbReference>
<dbReference type="InterPro" id="IPR013762">
    <property type="entry name" value="Integrase-like_cat_sf"/>
</dbReference>
<dbReference type="PROSITE" id="PS00678">
    <property type="entry name" value="WD_REPEATS_1"/>
    <property type="match status" value="1"/>
</dbReference>
<reference evidence="11" key="1">
    <citation type="submission" date="2019-08" db="EMBL/GenBank/DDBJ databases">
        <title>The improved chromosome-level genome for the pearl oyster Pinctada fucata martensii using PacBio sequencing and Hi-C.</title>
        <authorList>
            <person name="Zheng Z."/>
        </authorList>
    </citation>
    <scope>NUCLEOTIDE SEQUENCE</scope>
    <source>
        <strain evidence="11">ZZ-2019</strain>
        <tissue evidence="11">Adductor muscle</tissue>
    </source>
</reference>
<dbReference type="PANTHER" id="PTHR19877">
    <property type="entry name" value="EUKARYOTIC TRANSLATION INITIATION FACTOR 3 SUBUNIT I"/>
    <property type="match status" value="1"/>
</dbReference>
<dbReference type="SMART" id="SM00320">
    <property type="entry name" value="WD40"/>
    <property type="match status" value="3"/>
</dbReference>
<gene>
    <name evidence="11" type="ORF">FSP39_022402</name>
</gene>
<dbReference type="GO" id="GO:0015074">
    <property type="term" value="P:DNA integration"/>
    <property type="evidence" value="ECO:0007669"/>
    <property type="project" value="InterPro"/>
</dbReference>
<evidence type="ECO:0000313" key="11">
    <source>
        <dbReference type="EMBL" id="KAK3091755.1"/>
    </source>
</evidence>
<keyword evidence="6" id="KW-0233">DNA recombination</keyword>
<dbReference type="PANTHER" id="PTHR19877:SF1">
    <property type="entry name" value="EUKARYOTIC TRANSLATION INITIATION FACTOR 3 SUBUNIT I"/>
    <property type="match status" value="1"/>
</dbReference>
<keyword evidence="1" id="KW-0963">Cytoplasm</keyword>
<dbReference type="InterPro" id="IPR019775">
    <property type="entry name" value="WD40_repeat_CS"/>
</dbReference>
<keyword evidence="4" id="KW-0677">Repeat</keyword>
<comment type="similarity">
    <text evidence="7">Belongs to the WD repeat STRAP family.</text>
</comment>
<dbReference type="SUPFAM" id="SSF56349">
    <property type="entry name" value="DNA breaking-rejoining enzymes"/>
    <property type="match status" value="1"/>
</dbReference>
<keyword evidence="3 9" id="KW-0853">WD repeat</keyword>
<dbReference type="GO" id="GO:0071541">
    <property type="term" value="C:eukaryotic translation initiation factor 3 complex, eIF3m"/>
    <property type="evidence" value="ECO:0007669"/>
    <property type="project" value="TreeGrafter"/>
</dbReference>
<keyword evidence="5" id="KW-0648">Protein biosynthesis</keyword>
<evidence type="ECO:0000256" key="3">
    <source>
        <dbReference type="ARBA" id="ARBA00022574"/>
    </source>
</evidence>
<protein>
    <recommendedName>
        <fullName evidence="8">Serine-threonine kinase receptor-associated protein</fullName>
    </recommendedName>
</protein>
<evidence type="ECO:0000256" key="9">
    <source>
        <dbReference type="PROSITE-ProRule" id="PRU00221"/>
    </source>
</evidence>
<dbReference type="GO" id="GO:0006310">
    <property type="term" value="P:DNA recombination"/>
    <property type="evidence" value="ECO:0007669"/>
    <property type="project" value="UniProtKB-KW"/>
</dbReference>
<dbReference type="GO" id="GO:0003723">
    <property type="term" value="F:RNA binding"/>
    <property type="evidence" value="ECO:0007669"/>
    <property type="project" value="TreeGrafter"/>
</dbReference>
<keyword evidence="12" id="KW-1185">Reference proteome</keyword>
<dbReference type="SUPFAM" id="SSF50978">
    <property type="entry name" value="WD40 repeat-like"/>
    <property type="match status" value="1"/>
</dbReference>
<name>A0AA88Y127_PINIB</name>
<feature type="repeat" description="WD" evidence="9">
    <location>
        <begin position="6"/>
        <end position="47"/>
    </location>
</feature>